<dbReference type="Pfam" id="PF13279">
    <property type="entry name" value="4HBT_2"/>
    <property type="match status" value="1"/>
</dbReference>
<keyword evidence="2 4" id="KW-0378">Hydrolase</keyword>
<feature type="region of interest" description="Disordered" evidence="3">
    <location>
        <begin position="135"/>
        <end position="162"/>
    </location>
</feature>
<feature type="compositionally biased region" description="Polar residues" evidence="3">
    <location>
        <begin position="145"/>
        <end position="162"/>
    </location>
</feature>
<dbReference type="PATRIC" id="fig|1813736.3.peg.6313"/>
<evidence type="ECO:0000256" key="3">
    <source>
        <dbReference type="SAM" id="MobiDB-lite"/>
    </source>
</evidence>
<dbReference type="PANTHER" id="PTHR31793:SF27">
    <property type="entry name" value="NOVEL THIOESTERASE SUPERFAMILY DOMAIN AND SAPOSIN A-TYPE DOMAIN CONTAINING PROTEIN (0610012H03RIK)"/>
    <property type="match status" value="1"/>
</dbReference>
<dbReference type="EMBL" id="CP015136">
    <property type="protein sequence ID" value="AMY12727.1"/>
    <property type="molecule type" value="Genomic_DNA"/>
</dbReference>
<name>A0A143PVE6_LUTPR</name>
<keyword evidence="5" id="KW-1185">Reference proteome</keyword>
<dbReference type="Gene3D" id="3.10.129.10">
    <property type="entry name" value="Hotdog Thioesterase"/>
    <property type="match status" value="1"/>
</dbReference>
<proteinExistence type="inferred from homology"/>
<dbReference type="PANTHER" id="PTHR31793">
    <property type="entry name" value="4-HYDROXYBENZOYL-COA THIOESTERASE FAMILY MEMBER"/>
    <property type="match status" value="1"/>
</dbReference>
<dbReference type="AlphaFoldDB" id="A0A143PVE6"/>
<evidence type="ECO:0000256" key="2">
    <source>
        <dbReference type="ARBA" id="ARBA00022801"/>
    </source>
</evidence>
<protein>
    <submittedName>
        <fullName evidence="4">Long-chain acyl-CoA thioesterase FadM</fullName>
        <ecNumber evidence="4">3.1.2.-</ecNumber>
    </submittedName>
</protein>
<sequence>MSSHAFKFATTIRVRWGDCDAFGHVNNASYLSYFEEARIDYWKAVVPDVPFTGMAIVHASVDFRGQAYPGDVLTIRAAVTELRRTSFWAAYEVLRGDAVMATGRSAQVFFDYASQKPALIPDAFRDRIAAYEGIPLTNAERRTPNAEQTTSNDERTTPNANT</sequence>
<organism evidence="4 5">
    <name type="scientific">Luteitalea pratensis</name>
    <dbReference type="NCBI Taxonomy" id="1855912"/>
    <lineage>
        <taxon>Bacteria</taxon>
        <taxon>Pseudomonadati</taxon>
        <taxon>Acidobacteriota</taxon>
        <taxon>Vicinamibacteria</taxon>
        <taxon>Vicinamibacterales</taxon>
        <taxon>Vicinamibacteraceae</taxon>
        <taxon>Luteitalea</taxon>
    </lineage>
</organism>
<dbReference type="InterPro" id="IPR029069">
    <property type="entry name" value="HotDog_dom_sf"/>
</dbReference>
<dbReference type="SUPFAM" id="SSF54637">
    <property type="entry name" value="Thioesterase/thiol ester dehydrase-isomerase"/>
    <property type="match status" value="1"/>
</dbReference>
<dbReference type="InterPro" id="IPR050563">
    <property type="entry name" value="4-hydroxybenzoyl-CoA_TE"/>
</dbReference>
<dbReference type="CDD" id="cd00586">
    <property type="entry name" value="4HBT"/>
    <property type="match status" value="1"/>
</dbReference>
<comment type="similarity">
    <text evidence="1">Belongs to the 4-hydroxybenzoyl-CoA thioesterase family.</text>
</comment>
<dbReference type="Proteomes" id="UP000076079">
    <property type="component" value="Chromosome"/>
</dbReference>
<gene>
    <name evidence="4" type="primary">fadM_3</name>
    <name evidence="4" type="ORF">LuPra_06009</name>
</gene>
<dbReference type="EC" id="3.1.2.-" evidence="4"/>
<evidence type="ECO:0000313" key="4">
    <source>
        <dbReference type="EMBL" id="AMY12727.1"/>
    </source>
</evidence>
<dbReference type="GO" id="GO:0047617">
    <property type="term" value="F:fatty acyl-CoA hydrolase activity"/>
    <property type="evidence" value="ECO:0007669"/>
    <property type="project" value="TreeGrafter"/>
</dbReference>
<dbReference type="OrthoDB" id="129788at2"/>
<reference evidence="5" key="2">
    <citation type="submission" date="2016-04" db="EMBL/GenBank/DDBJ databases">
        <title>First Complete Genome Sequence of a Subdivision 6 Acidobacterium.</title>
        <authorList>
            <person name="Huang S."/>
            <person name="Vieira S."/>
            <person name="Bunk B."/>
            <person name="Riedel T."/>
            <person name="Sproeer C."/>
            <person name="Overmann J."/>
        </authorList>
    </citation>
    <scope>NUCLEOTIDE SEQUENCE [LARGE SCALE GENOMIC DNA]</scope>
    <source>
        <strain evidence="5">DSM 100886 HEG_-6_39</strain>
    </source>
</reference>
<reference evidence="4 5" key="1">
    <citation type="journal article" date="2016" name="Genome Announc.">
        <title>First Complete Genome Sequence of a Subdivision 6 Acidobacterium Strain.</title>
        <authorList>
            <person name="Huang S."/>
            <person name="Vieira S."/>
            <person name="Bunk B."/>
            <person name="Riedel T."/>
            <person name="Sproer C."/>
            <person name="Overmann J."/>
        </authorList>
    </citation>
    <scope>NUCLEOTIDE SEQUENCE [LARGE SCALE GENOMIC DNA]</scope>
    <source>
        <strain evidence="5">DSM 100886 HEG_-6_39</strain>
    </source>
</reference>
<dbReference type="KEGG" id="abac:LuPra_06009"/>
<evidence type="ECO:0000256" key="1">
    <source>
        <dbReference type="ARBA" id="ARBA00005953"/>
    </source>
</evidence>
<dbReference type="STRING" id="1855912.LuPra_06009"/>
<evidence type="ECO:0000313" key="5">
    <source>
        <dbReference type="Proteomes" id="UP000076079"/>
    </source>
</evidence>
<dbReference type="RefSeq" id="WP_157899855.1">
    <property type="nucleotide sequence ID" value="NZ_CP015136.1"/>
</dbReference>
<accession>A0A143PVE6</accession>